<evidence type="ECO:0000256" key="1">
    <source>
        <dbReference type="SAM" id="Phobius"/>
    </source>
</evidence>
<dbReference type="InParanoid" id="A0A1Z5JIL7"/>
<dbReference type="SUPFAM" id="SSF52540">
    <property type="entry name" value="P-loop containing nucleoside triphosphate hydrolases"/>
    <property type="match status" value="1"/>
</dbReference>
<keyword evidence="1" id="KW-0472">Membrane</keyword>
<dbReference type="Gene3D" id="3.40.50.300">
    <property type="entry name" value="P-loop containing nucleotide triphosphate hydrolases"/>
    <property type="match status" value="1"/>
</dbReference>
<reference evidence="2 3" key="1">
    <citation type="journal article" date="2015" name="Plant Cell">
        <title>Oil accumulation by the oleaginous diatom Fistulifera solaris as revealed by the genome and transcriptome.</title>
        <authorList>
            <person name="Tanaka T."/>
            <person name="Maeda Y."/>
            <person name="Veluchamy A."/>
            <person name="Tanaka M."/>
            <person name="Abida H."/>
            <person name="Marechal E."/>
            <person name="Bowler C."/>
            <person name="Muto M."/>
            <person name="Sunaga Y."/>
            <person name="Tanaka M."/>
            <person name="Yoshino T."/>
            <person name="Taniguchi T."/>
            <person name="Fukuda Y."/>
            <person name="Nemoto M."/>
            <person name="Matsumoto M."/>
            <person name="Wong P.S."/>
            <person name="Aburatani S."/>
            <person name="Fujibuchi W."/>
        </authorList>
    </citation>
    <scope>NUCLEOTIDE SEQUENCE [LARGE SCALE GENOMIC DNA]</scope>
    <source>
        <strain evidence="2 3">JPCC DA0580</strain>
    </source>
</reference>
<keyword evidence="1" id="KW-1133">Transmembrane helix</keyword>
<protein>
    <recommendedName>
        <fullName evidence="4">Sulfotransferase domain-containing protein</fullName>
    </recommendedName>
</protein>
<dbReference type="AlphaFoldDB" id="A0A1Z5JIL7"/>
<gene>
    <name evidence="2" type="ORF">FisN_5Lh247</name>
</gene>
<dbReference type="OrthoDB" id="48783at2759"/>
<keyword evidence="1" id="KW-0812">Transmembrane</keyword>
<feature type="transmembrane region" description="Helical" evidence="1">
    <location>
        <begin position="12"/>
        <end position="32"/>
    </location>
</feature>
<evidence type="ECO:0000313" key="2">
    <source>
        <dbReference type="EMBL" id="GAX13857.1"/>
    </source>
</evidence>
<proteinExistence type="predicted"/>
<dbReference type="EMBL" id="BDSP01000074">
    <property type="protein sequence ID" value="GAX13857.1"/>
    <property type="molecule type" value="Genomic_DNA"/>
</dbReference>
<dbReference type="InterPro" id="IPR027417">
    <property type="entry name" value="P-loop_NTPase"/>
</dbReference>
<keyword evidence="3" id="KW-1185">Reference proteome</keyword>
<dbReference type="Proteomes" id="UP000198406">
    <property type="component" value="Unassembled WGS sequence"/>
</dbReference>
<sequence>MECEKRKRKYCVALYIRYVAAFFLVFFFSRLLQLWHSVESSFPNDLIIQSLSHLPPNITTHNEKAERNIIFVHVGKAAGETIKNILKAGCLARTARRRQEKCLARLPDSRLSELVSAYFHCFDVPRLKKLKPTSFLFNVRHPVDRALSWYGYIHPDHCKHMATPACKAKWQLKNEDTWVHRFFDCFPTAEEWFLPKTSHCRAIAQQAWKGSLDYREVPLAAHMIANYQHYVNNTIHVLPDSEILVVRTTDLWHDLKALDEWLGGTGRFGRGIEGTAVTHGSHRYANPVLNGTTMFAACCALLPELSVYRDLLAKAANLDQITKDLEREDAVKHCGSESWEELWESCSQLHSS</sequence>
<evidence type="ECO:0000313" key="3">
    <source>
        <dbReference type="Proteomes" id="UP000198406"/>
    </source>
</evidence>
<evidence type="ECO:0008006" key="4">
    <source>
        <dbReference type="Google" id="ProtNLM"/>
    </source>
</evidence>
<accession>A0A1Z5JIL7</accession>
<name>A0A1Z5JIL7_FISSO</name>
<organism evidence="2 3">
    <name type="scientific">Fistulifera solaris</name>
    <name type="common">Oleaginous diatom</name>
    <dbReference type="NCBI Taxonomy" id="1519565"/>
    <lineage>
        <taxon>Eukaryota</taxon>
        <taxon>Sar</taxon>
        <taxon>Stramenopiles</taxon>
        <taxon>Ochrophyta</taxon>
        <taxon>Bacillariophyta</taxon>
        <taxon>Bacillariophyceae</taxon>
        <taxon>Bacillariophycidae</taxon>
        <taxon>Naviculales</taxon>
        <taxon>Naviculaceae</taxon>
        <taxon>Fistulifera</taxon>
    </lineage>
</organism>
<comment type="caution">
    <text evidence="2">The sequence shown here is derived from an EMBL/GenBank/DDBJ whole genome shotgun (WGS) entry which is preliminary data.</text>
</comment>